<dbReference type="PANTHER" id="PTHR43312:SF2">
    <property type="entry name" value="OXIDOREDUCTASE"/>
    <property type="match status" value="1"/>
</dbReference>
<dbReference type="RefSeq" id="WP_410031187.1">
    <property type="nucleotide sequence ID" value="NZ_JBGMEI010000005.1"/>
</dbReference>
<name>A0ABW9M9R8_9FIRM</name>
<dbReference type="Gene3D" id="3.20.20.100">
    <property type="entry name" value="NADP-dependent oxidoreductase domain"/>
    <property type="match status" value="1"/>
</dbReference>
<evidence type="ECO:0000259" key="4">
    <source>
        <dbReference type="PROSITE" id="PS51379"/>
    </source>
</evidence>
<dbReference type="InterPro" id="IPR023210">
    <property type="entry name" value="NADP_OxRdtase_dom"/>
</dbReference>
<keyword evidence="1" id="KW-0479">Metal-binding</keyword>
<dbReference type="PROSITE" id="PS51379">
    <property type="entry name" value="4FE4S_FER_2"/>
    <property type="match status" value="1"/>
</dbReference>
<sequence length="374" mass="42963">MKYYKLNGENVSRLGFGCMRFKILGDDNGKIDKETSSEIILDAIDKGLTYIDTAYPYHDGTSEKFLGEFLEENNLRDKILLTSKLPCWLVKEKDDFYKLFNEQLNNLRTKHLDFYLLHSLDIKRFRQMVDLGVFDFLDDLKAKGLVKNVGFSFHDNYEAFEEIIKSYDWDFCQIQLNYLDTNYQAGIKGYELAKNLGIPVVVMEPIKGGRLANPPAEIMDLLENFTDLSPAQEALKFPLSLDNVMTVLSGMNDINQVRENIDMASIVDYNSLSEEDIDFYEKARAIYKSKEQIGCTACEYCLPCTVDINIPKVFSLWNNAYLYDESKKSKSQYENYLKDGVNPVECIECGKCEGICPQNLEIIKGLKQAHDFLS</sequence>
<evidence type="ECO:0000256" key="2">
    <source>
        <dbReference type="ARBA" id="ARBA00023004"/>
    </source>
</evidence>
<dbReference type="EMBL" id="JBGMEI010000005">
    <property type="protein sequence ID" value="MFO3665491.1"/>
    <property type="molecule type" value="Genomic_DNA"/>
</dbReference>
<accession>A0ABW9M9R8</accession>
<keyword evidence="2" id="KW-0408">Iron</keyword>
<proteinExistence type="predicted"/>
<comment type="caution">
    <text evidence="5">The sequence shown here is derived from an EMBL/GenBank/DDBJ whole genome shotgun (WGS) entry which is preliminary data.</text>
</comment>
<evidence type="ECO:0000256" key="3">
    <source>
        <dbReference type="ARBA" id="ARBA00023014"/>
    </source>
</evidence>
<dbReference type="PANTHER" id="PTHR43312">
    <property type="entry name" value="D-THREO-ALDOSE 1-DEHYDROGENASE"/>
    <property type="match status" value="1"/>
</dbReference>
<protein>
    <submittedName>
        <fullName evidence="5">Aldo/keto reductase</fullName>
    </submittedName>
</protein>
<dbReference type="SUPFAM" id="SSF51430">
    <property type="entry name" value="NAD(P)-linked oxidoreductase"/>
    <property type="match status" value="1"/>
</dbReference>
<keyword evidence="6" id="KW-1185">Reference proteome</keyword>
<feature type="domain" description="4Fe-4S ferredoxin-type" evidence="4">
    <location>
        <begin position="337"/>
        <end position="365"/>
    </location>
</feature>
<dbReference type="InterPro" id="IPR017896">
    <property type="entry name" value="4Fe4S_Fe-S-bd"/>
</dbReference>
<keyword evidence="3" id="KW-0411">Iron-sulfur</keyword>
<evidence type="ECO:0000256" key="1">
    <source>
        <dbReference type="ARBA" id="ARBA00022723"/>
    </source>
</evidence>
<dbReference type="Pfam" id="PF00248">
    <property type="entry name" value="Aldo_ket_red"/>
    <property type="match status" value="1"/>
</dbReference>
<dbReference type="Proteomes" id="UP001637996">
    <property type="component" value="Unassembled WGS sequence"/>
</dbReference>
<dbReference type="InterPro" id="IPR036812">
    <property type="entry name" value="NAD(P)_OxRdtase_dom_sf"/>
</dbReference>
<dbReference type="InterPro" id="IPR017900">
    <property type="entry name" value="4Fe4S_Fe_S_CS"/>
</dbReference>
<evidence type="ECO:0000313" key="5">
    <source>
        <dbReference type="EMBL" id="MFO3665491.1"/>
    </source>
</evidence>
<evidence type="ECO:0000313" key="6">
    <source>
        <dbReference type="Proteomes" id="UP001637996"/>
    </source>
</evidence>
<dbReference type="SUPFAM" id="SSF46548">
    <property type="entry name" value="alpha-helical ferredoxin"/>
    <property type="match status" value="1"/>
</dbReference>
<dbReference type="Pfam" id="PF13187">
    <property type="entry name" value="Fer4_9"/>
    <property type="match status" value="1"/>
</dbReference>
<gene>
    <name evidence="5" type="ORF">ACCQ41_04450</name>
</gene>
<reference evidence="5 6" key="1">
    <citation type="journal article" date="2025" name="Anaerobe">
        <title>Description of Anaerococcus kampingiae sp. nov., Anaerococcus groningensis sp. nov., Anaerococcus martiniensis sp. nov., and Anaerococcus cruorum sp. nov., isolated from human clinical specimens.</title>
        <authorList>
            <person name="Boiten K.E."/>
            <person name="Meijer J."/>
            <person name="van Wezel E.M."/>
            <person name="Veloo A.C.M."/>
        </authorList>
    </citation>
    <scope>NUCLEOTIDE SEQUENCE [LARGE SCALE GENOMIC DNA]</scope>
    <source>
        <strain evidence="5 6">ENR0831</strain>
    </source>
</reference>
<dbReference type="CDD" id="cd19096">
    <property type="entry name" value="AKR_Fe-S_oxidoreductase"/>
    <property type="match status" value="1"/>
</dbReference>
<organism evidence="5 6">
    <name type="scientific">Anaerococcus martiniensis</name>
    <dbReference type="NCBI Taxonomy" id="3115615"/>
    <lineage>
        <taxon>Bacteria</taxon>
        <taxon>Bacillati</taxon>
        <taxon>Bacillota</taxon>
        <taxon>Tissierellia</taxon>
        <taxon>Tissierellales</taxon>
        <taxon>Peptoniphilaceae</taxon>
        <taxon>Anaerococcus</taxon>
    </lineage>
</organism>
<dbReference type="InterPro" id="IPR053135">
    <property type="entry name" value="AKR2_Oxidoreductase"/>
</dbReference>
<dbReference type="PROSITE" id="PS00198">
    <property type="entry name" value="4FE4S_FER_1"/>
    <property type="match status" value="1"/>
</dbReference>